<evidence type="ECO:0000256" key="5">
    <source>
        <dbReference type="ARBA" id="ARBA00022840"/>
    </source>
</evidence>
<evidence type="ECO:0000313" key="16">
    <source>
        <dbReference type="Proteomes" id="UP000198604"/>
    </source>
</evidence>
<dbReference type="GO" id="GO:0006429">
    <property type="term" value="P:leucyl-tRNA aminoacylation"/>
    <property type="evidence" value="ECO:0007669"/>
    <property type="project" value="UniProtKB-UniRule"/>
</dbReference>
<dbReference type="PANTHER" id="PTHR43740:SF2">
    <property type="entry name" value="LEUCINE--TRNA LIGASE, MITOCHONDRIAL"/>
    <property type="match status" value="1"/>
</dbReference>
<dbReference type="Gene3D" id="1.10.730.10">
    <property type="entry name" value="Isoleucyl-tRNA Synthetase, Domain 1"/>
    <property type="match status" value="1"/>
</dbReference>
<keyword evidence="3 9" id="KW-0436">Ligase</keyword>
<evidence type="ECO:0000256" key="1">
    <source>
        <dbReference type="ARBA" id="ARBA00005594"/>
    </source>
</evidence>
<keyword evidence="4 9" id="KW-0547">Nucleotide-binding</keyword>
<evidence type="ECO:0000256" key="7">
    <source>
        <dbReference type="ARBA" id="ARBA00023146"/>
    </source>
</evidence>
<protein>
    <recommendedName>
        <fullName evidence="9">Leucine--tRNA ligase</fullName>
        <ecNumber evidence="9">6.1.1.4</ecNumber>
    </recommendedName>
    <alternativeName>
        <fullName evidence="9">Leucyl-tRNA synthetase</fullName>
        <shortName evidence="9">LeuRS</shortName>
    </alternativeName>
</protein>
<dbReference type="PROSITE" id="PS00178">
    <property type="entry name" value="AA_TRNA_LIGASE_I"/>
    <property type="match status" value="1"/>
</dbReference>
<evidence type="ECO:0000259" key="11">
    <source>
        <dbReference type="Pfam" id="PF00133"/>
    </source>
</evidence>
<evidence type="ECO:0000256" key="8">
    <source>
        <dbReference type="ARBA" id="ARBA00047469"/>
    </source>
</evidence>
<dbReference type="Pfam" id="PF13603">
    <property type="entry name" value="tRNA-synt_1_2"/>
    <property type="match status" value="1"/>
</dbReference>
<dbReference type="CDD" id="cd07958">
    <property type="entry name" value="Anticodon_Ia_Leu_BEm"/>
    <property type="match status" value="1"/>
</dbReference>
<dbReference type="FunFam" id="3.40.50.620:FF:000056">
    <property type="entry name" value="Leucine--tRNA ligase"/>
    <property type="match status" value="1"/>
</dbReference>
<dbReference type="InterPro" id="IPR002302">
    <property type="entry name" value="Leu-tRNA-ligase"/>
</dbReference>
<proteinExistence type="inferred from homology"/>
<feature type="domain" description="Methionyl/Valyl/Leucyl/Isoleucyl-tRNA synthetase anticodon-binding" evidence="12">
    <location>
        <begin position="746"/>
        <end position="856"/>
    </location>
</feature>
<dbReference type="PRINTS" id="PR00985">
    <property type="entry name" value="TRNASYNTHLEU"/>
</dbReference>
<dbReference type="CDD" id="cd00812">
    <property type="entry name" value="LeuRS_core"/>
    <property type="match status" value="1"/>
</dbReference>
<keyword evidence="2 9" id="KW-0963">Cytoplasm</keyword>
<dbReference type="AlphaFoldDB" id="A0A0E3WEK2"/>
<dbReference type="Gene3D" id="3.40.50.620">
    <property type="entry name" value="HUPs"/>
    <property type="match status" value="2"/>
</dbReference>
<dbReference type="InterPro" id="IPR009080">
    <property type="entry name" value="tRNAsynth_Ia_anticodon-bd"/>
</dbReference>
<feature type="domain" description="Methionyl/Leucyl tRNA synthetase" evidence="13">
    <location>
        <begin position="102"/>
        <end position="226"/>
    </location>
</feature>
<dbReference type="InterPro" id="IPR009008">
    <property type="entry name" value="Val/Leu/Ile-tRNA-synth_edit"/>
</dbReference>
<dbReference type="FunFam" id="3.40.50.620:FF:000077">
    <property type="entry name" value="Leucine--tRNA ligase"/>
    <property type="match status" value="1"/>
</dbReference>
<comment type="catalytic activity">
    <reaction evidence="8 9">
        <text>tRNA(Leu) + L-leucine + ATP = L-leucyl-tRNA(Leu) + AMP + diphosphate</text>
        <dbReference type="Rhea" id="RHEA:11688"/>
        <dbReference type="Rhea" id="RHEA-COMP:9613"/>
        <dbReference type="Rhea" id="RHEA-COMP:9622"/>
        <dbReference type="ChEBI" id="CHEBI:30616"/>
        <dbReference type="ChEBI" id="CHEBI:33019"/>
        <dbReference type="ChEBI" id="CHEBI:57427"/>
        <dbReference type="ChEBI" id="CHEBI:78442"/>
        <dbReference type="ChEBI" id="CHEBI:78494"/>
        <dbReference type="ChEBI" id="CHEBI:456215"/>
        <dbReference type="EC" id="6.1.1.4"/>
    </reaction>
</comment>
<comment type="similarity">
    <text evidence="1 9 10">Belongs to the class-I aminoacyl-tRNA synthetase family.</text>
</comment>
<feature type="binding site" evidence="9">
    <location>
        <position position="675"/>
    </location>
    <ligand>
        <name>ATP</name>
        <dbReference type="ChEBI" id="CHEBI:30616"/>
    </ligand>
</feature>
<sequence length="895" mass="100976">MELGLKSSWEINKSRMLASQSSGFSQSIKFDCENLSRLDEGASRESKMLDLLLIFYGLGILIMTTYNHKEVEPKWQKHWADHHTFKTGTDASKPKFYALDMFPYPSGAGLHVGHPEGYTATDILSRYKRANGYNVLHPMGWDAFGLPAEQYAMDTGNDPADFTAENIATFKRQINALGFSYDWDREINTTDPNYYKWTQWIFTKLYEKGLAYEAEVPVNWVEELGTAIANEEVLPDGTSERGGYPVVRKPMRQWMLKITTYAERLLQDLEEVDWPESIKDMQRNWIGKSTGANVTFKIKDTDKNFTVFTTRPDTLFGATYAVLAPEHALVDAITSADQADAVAEYKRQASLKSDLARTDLAKEKTGVWTGAYAINPVNGKEMPIWIADYVLASYGTGAIMAVPAHDERDWEFAKAFNLEILPVLEGGNVDEAAYTEDGAHINSDFLDGLDKADAIAKMVAWLEEEGVGTEKVTYRLRDWLFSRQRYWGEPIPIIHWEDGTSTAVPESELPLVLPVTKDIRPSGTGESPLANLTDWLEVIREDRVKGRRETNTMPQWAGSSWYYLRYIDPHNTEKLADEELLKQWLPVDIYVGGAEHAVLHLLYARFWHKFLYDIGVVPTKEPFQKLFNQGMILGTSYRDGRGALVATDKVEKRDGSFFHVETGEELEQAPAKMSKSLKNVVNPDDVIVQYGADTLRVYEMFMGPLDASIAWSEEGLEGSRKFLDRVYRLISTKELTTENKGNLDKVYNETVKAVSEQIEGMKFNTAIAQLMIFVNSANKEDKLFVDYAKGFIQLLAPFAPHLGEELWQMVTGSTESISHVAWPTWDESKLVEAEVEIVVQIKGKVKAKLMVPKDASREELEAIAMADAKVQAEIAGKDIVKVIAVPNKLVNIVVK</sequence>
<evidence type="ECO:0000256" key="4">
    <source>
        <dbReference type="ARBA" id="ARBA00022741"/>
    </source>
</evidence>
<evidence type="ECO:0000259" key="13">
    <source>
        <dbReference type="Pfam" id="PF09334"/>
    </source>
</evidence>
<comment type="caution">
    <text evidence="9">Lacks conserved residue(s) required for the propagation of feature annotation.</text>
</comment>
<dbReference type="InterPro" id="IPR025709">
    <property type="entry name" value="Leu_tRNA-synth_edit"/>
</dbReference>
<dbReference type="EMBL" id="CTEN01000001">
    <property type="protein sequence ID" value="CQR23825.1"/>
    <property type="molecule type" value="Genomic_DNA"/>
</dbReference>
<dbReference type="NCBIfam" id="TIGR00396">
    <property type="entry name" value="leuS_bact"/>
    <property type="match status" value="1"/>
</dbReference>
<dbReference type="SUPFAM" id="SSF50677">
    <property type="entry name" value="ValRS/IleRS/LeuRS editing domain"/>
    <property type="match status" value="1"/>
</dbReference>
<gene>
    <name evidence="9 15" type="primary">leuS</name>
    <name evidence="15" type="ORF">BN1356_00193</name>
</gene>
<dbReference type="FunFam" id="1.10.730.10:FF:000012">
    <property type="entry name" value="Leucine--tRNA ligase"/>
    <property type="match status" value="1"/>
</dbReference>
<comment type="subcellular location">
    <subcellularLocation>
        <location evidence="9">Cytoplasm</location>
    </subcellularLocation>
</comment>
<evidence type="ECO:0000313" key="15">
    <source>
        <dbReference type="EMBL" id="CQR23825.1"/>
    </source>
</evidence>
<feature type="domain" description="Aminoacyl-tRNA synthetase class Ia" evidence="11">
    <location>
        <begin position="476"/>
        <end position="634"/>
    </location>
</feature>
<evidence type="ECO:0000256" key="3">
    <source>
        <dbReference type="ARBA" id="ARBA00022598"/>
    </source>
</evidence>
<evidence type="ECO:0000256" key="9">
    <source>
        <dbReference type="HAMAP-Rule" id="MF_00049"/>
    </source>
</evidence>
<keyword evidence="16" id="KW-1185">Reference proteome</keyword>
<dbReference type="InterPro" id="IPR002300">
    <property type="entry name" value="aa-tRNA-synth_Ia"/>
</dbReference>
<keyword evidence="7 9" id="KW-0030">Aminoacyl-tRNA synthetase</keyword>
<dbReference type="HAMAP" id="MF_00049_B">
    <property type="entry name" value="Leu_tRNA_synth_B"/>
    <property type="match status" value="1"/>
</dbReference>
<dbReference type="Pfam" id="PF00133">
    <property type="entry name" value="tRNA-synt_1"/>
    <property type="match status" value="2"/>
</dbReference>
<evidence type="ECO:0000256" key="2">
    <source>
        <dbReference type="ARBA" id="ARBA00022490"/>
    </source>
</evidence>
<dbReference type="SUPFAM" id="SSF47323">
    <property type="entry name" value="Anticodon-binding domain of a subclass of class I aminoacyl-tRNA synthetases"/>
    <property type="match status" value="1"/>
</dbReference>
<feature type="short sequence motif" description="'KMSKS' region" evidence="9">
    <location>
        <begin position="672"/>
        <end position="676"/>
    </location>
</feature>
<dbReference type="Proteomes" id="UP000198604">
    <property type="component" value="Unassembled WGS sequence"/>
</dbReference>
<dbReference type="STRING" id="1608583.BN1356_00193"/>
<dbReference type="Pfam" id="PF08264">
    <property type="entry name" value="Anticodon_1"/>
    <property type="match status" value="1"/>
</dbReference>
<evidence type="ECO:0000256" key="10">
    <source>
        <dbReference type="RuleBase" id="RU363035"/>
    </source>
</evidence>
<dbReference type="FunFam" id="1.10.730.10:FF:000011">
    <property type="entry name" value="Leucine--tRNA ligase chloroplastic/mitochondrial"/>
    <property type="match status" value="1"/>
</dbReference>
<organism evidence="15 16">
    <name type="scientific">Streptococcus varani</name>
    <dbReference type="NCBI Taxonomy" id="1608583"/>
    <lineage>
        <taxon>Bacteria</taxon>
        <taxon>Bacillati</taxon>
        <taxon>Bacillota</taxon>
        <taxon>Bacilli</taxon>
        <taxon>Lactobacillales</taxon>
        <taxon>Streptococcaceae</taxon>
        <taxon>Streptococcus</taxon>
    </lineage>
</organism>
<dbReference type="InterPro" id="IPR015413">
    <property type="entry name" value="Methionyl/Leucyl_tRNA_Synth"/>
</dbReference>
<dbReference type="GO" id="GO:0004823">
    <property type="term" value="F:leucine-tRNA ligase activity"/>
    <property type="evidence" value="ECO:0007669"/>
    <property type="project" value="UniProtKB-UniRule"/>
</dbReference>
<dbReference type="EC" id="6.1.1.4" evidence="9"/>
<feature type="domain" description="Leucyl-tRNA synthetase editing" evidence="14">
    <location>
        <begin position="283"/>
        <end position="463"/>
    </location>
</feature>
<dbReference type="Gene3D" id="3.90.740.10">
    <property type="entry name" value="Valyl/Leucyl/Isoleucyl-tRNA synthetase, editing domain"/>
    <property type="match status" value="1"/>
</dbReference>
<keyword evidence="5 9" id="KW-0067">ATP-binding</keyword>
<accession>A0A0E3WEK2</accession>
<dbReference type="InterPro" id="IPR013155">
    <property type="entry name" value="M/V/L/I-tRNA-synth_anticd-bd"/>
</dbReference>
<evidence type="ECO:0000259" key="14">
    <source>
        <dbReference type="Pfam" id="PF13603"/>
    </source>
</evidence>
<dbReference type="PANTHER" id="PTHR43740">
    <property type="entry name" value="LEUCYL-TRNA SYNTHETASE"/>
    <property type="match status" value="1"/>
</dbReference>
<evidence type="ECO:0000259" key="12">
    <source>
        <dbReference type="Pfam" id="PF08264"/>
    </source>
</evidence>
<keyword evidence="6 9" id="KW-0648">Protein biosynthesis</keyword>
<evidence type="ECO:0000256" key="6">
    <source>
        <dbReference type="ARBA" id="ARBA00022917"/>
    </source>
</evidence>
<reference evidence="16" key="1">
    <citation type="submission" date="2015-03" db="EMBL/GenBank/DDBJ databases">
        <authorList>
            <person name="Urmite Genomes"/>
        </authorList>
    </citation>
    <scope>NUCLEOTIDE SEQUENCE [LARGE SCALE GENOMIC DNA]</scope>
    <source>
        <strain evidence="16">FF10</strain>
    </source>
</reference>
<dbReference type="Pfam" id="PF09334">
    <property type="entry name" value="tRNA-synt_1g"/>
    <property type="match status" value="1"/>
</dbReference>
<dbReference type="GO" id="GO:0002161">
    <property type="term" value="F:aminoacyl-tRNA deacylase activity"/>
    <property type="evidence" value="ECO:0007669"/>
    <property type="project" value="InterPro"/>
</dbReference>
<feature type="domain" description="Aminoacyl-tRNA synthetase class Ia" evidence="11">
    <location>
        <begin position="671"/>
        <end position="699"/>
    </location>
</feature>
<dbReference type="GO" id="GO:0005524">
    <property type="term" value="F:ATP binding"/>
    <property type="evidence" value="ECO:0007669"/>
    <property type="project" value="UniProtKB-UniRule"/>
</dbReference>
<name>A0A0E3WEK2_9STRE</name>
<dbReference type="GO" id="GO:0005829">
    <property type="term" value="C:cytosol"/>
    <property type="evidence" value="ECO:0007669"/>
    <property type="project" value="TreeGrafter"/>
</dbReference>
<dbReference type="SUPFAM" id="SSF52374">
    <property type="entry name" value="Nucleotidylyl transferase"/>
    <property type="match status" value="1"/>
</dbReference>
<dbReference type="InterPro" id="IPR014729">
    <property type="entry name" value="Rossmann-like_a/b/a_fold"/>
</dbReference>
<dbReference type="InterPro" id="IPR001412">
    <property type="entry name" value="aa-tRNA-synth_I_CS"/>
</dbReference>